<dbReference type="EMBL" id="RCSX01000020">
    <property type="protein sequence ID" value="KAF7922420.1"/>
    <property type="molecule type" value="Genomic_DNA"/>
</dbReference>
<protein>
    <submittedName>
        <fullName evidence="2">Uncharacterized protein</fullName>
    </submittedName>
</protein>
<dbReference type="Proteomes" id="UP000783213">
    <property type="component" value="Unassembled WGS sequence"/>
</dbReference>
<dbReference type="GeneID" id="62234719"/>
<evidence type="ECO:0000256" key="1">
    <source>
        <dbReference type="SAM" id="MobiDB-lite"/>
    </source>
</evidence>
<name>A0ABQ7IF72_9HELO</name>
<dbReference type="RefSeq" id="XP_038807863.1">
    <property type="nucleotide sequence ID" value="XM_038955569.1"/>
</dbReference>
<gene>
    <name evidence="2" type="ORF">EAE98_007946</name>
</gene>
<accession>A0ABQ7IF72</accession>
<organism evidence="2 3">
    <name type="scientific">Botrytis deweyae</name>
    <dbReference type="NCBI Taxonomy" id="2478750"/>
    <lineage>
        <taxon>Eukaryota</taxon>
        <taxon>Fungi</taxon>
        <taxon>Dikarya</taxon>
        <taxon>Ascomycota</taxon>
        <taxon>Pezizomycotina</taxon>
        <taxon>Leotiomycetes</taxon>
        <taxon>Helotiales</taxon>
        <taxon>Sclerotiniaceae</taxon>
        <taxon>Botrytis</taxon>
    </lineage>
</organism>
<evidence type="ECO:0000313" key="3">
    <source>
        <dbReference type="Proteomes" id="UP000783213"/>
    </source>
</evidence>
<reference evidence="2 3" key="1">
    <citation type="journal article" date="2020" name="Genome Biol. Evol.">
        <title>Comparative genomics of Sclerotiniaceae.</title>
        <authorList>
            <person name="Valero Jimenez C.A."/>
            <person name="Steentjes M."/>
            <person name="Scholten O.E."/>
            <person name="Van Kan J.A.L."/>
        </authorList>
    </citation>
    <scope>NUCLEOTIDE SEQUENCE [LARGE SCALE GENOMIC DNA]</scope>
    <source>
        <strain evidence="2 3">B1</strain>
    </source>
</reference>
<feature type="region of interest" description="Disordered" evidence="1">
    <location>
        <begin position="134"/>
        <end position="168"/>
    </location>
</feature>
<sequence length="168" mass="19398">MEFGVLDFWQYSCSQKEHGRPFAEATTIAQLYASAAELKANGKLLRSNICRCKRIKIQTEQCHQGSRLCTLAPILKISGHENKFIDSESFEGKLKFLMVFITELNREWTQPSGDDSGQHMPRLWSYDFCPKKHRRAHDKTREPSRYIPPSVDLPRTTSQPLNNLDAKR</sequence>
<proteinExistence type="predicted"/>
<keyword evidence="3" id="KW-1185">Reference proteome</keyword>
<comment type="caution">
    <text evidence="2">The sequence shown here is derived from an EMBL/GenBank/DDBJ whole genome shotgun (WGS) entry which is preliminary data.</text>
</comment>
<evidence type="ECO:0000313" key="2">
    <source>
        <dbReference type="EMBL" id="KAF7922420.1"/>
    </source>
</evidence>